<accession>S4AHW9</accession>
<gene>
    <name evidence="1" type="ORF">STRAU_5910</name>
</gene>
<evidence type="ECO:0000313" key="1">
    <source>
        <dbReference type="EMBL" id="EPH41032.1"/>
    </source>
</evidence>
<sequence>MAGEKVTPIALSRAEADAIQELGEDLDEGDIPGLDMDELRDSGMLDNERALVRAGTYGDWAFAVEPMGLCLSEDEILESVSHGTSALSVTLNDSMASWIAYAEDGEILSHFDPLFPEQDRGTNPQILEELTGYRAAIEDGDRASSYERALHKIQRELHCDVPQEADEASLPAIRVSEED</sequence>
<dbReference type="EMBL" id="AOPZ01000349">
    <property type="protein sequence ID" value="EPH41032.1"/>
    <property type="molecule type" value="Genomic_DNA"/>
</dbReference>
<dbReference type="InterPro" id="IPR045592">
    <property type="entry name" value="DUF6461"/>
</dbReference>
<dbReference type="PATRIC" id="fig|1286094.4.peg.5842"/>
<dbReference type="AlphaFoldDB" id="S4AHW9"/>
<dbReference type="Proteomes" id="UP000014629">
    <property type="component" value="Unassembled WGS sequence"/>
</dbReference>
<protein>
    <submittedName>
        <fullName evidence="1">Uncharacterized protein</fullName>
    </submittedName>
</protein>
<evidence type="ECO:0000313" key="2">
    <source>
        <dbReference type="Proteomes" id="UP000014629"/>
    </source>
</evidence>
<organism evidence="1 2">
    <name type="scientific">Streptomyces aurantiacus JA 4570</name>
    <dbReference type="NCBI Taxonomy" id="1286094"/>
    <lineage>
        <taxon>Bacteria</taxon>
        <taxon>Bacillati</taxon>
        <taxon>Actinomycetota</taxon>
        <taxon>Actinomycetes</taxon>
        <taxon>Kitasatosporales</taxon>
        <taxon>Streptomycetaceae</taxon>
        <taxon>Streptomyces</taxon>
        <taxon>Streptomyces aurantiacus group</taxon>
    </lineage>
</organism>
<comment type="caution">
    <text evidence="1">The sequence shown here is derived from an EMBL/GenBank/DDBJ whole genome shotgun (WGS) entry which is preliminary data.</text>
</comment>
<name>S4AHW9_9ACTN</name>
<reference evidence="1 2" key="1">
    <citation type="submission" date="2013-02" db="EMBL/GenBank/DDBJ databases">
        <title>Draft Genome Sequence of Streptomyces aurantiacus, Which Produces Setomimycin.</title>
        <authorList>
            <person name="Gruening B.A."/>
            <person name="Praeg A."/>
            <person name="Erxleben A."/>
            <person name="Guenther S."/>
            <person name="Mueller M."/>
        </authorList>
    </citation>
    <scope>NUCLEOTIDE SEQUENCE [LARGE SCALE GENOMIC DNA]</scope>
    <source>
        <strain evidence="1 2">JA 4570</strain>
    </source>
</reference>
<proteinExistence type="predicted"/>
<dbReference type="Pfam" id="PF20062">
    <property type="entry name" value="DUF6461"/>
    <property type="match status" value="1"/>
</dbReference>
<keyword evidence="2" id="KW-1185">Reference proteome</keyword>